<comment type="caution">
    <text evidence="2">The sequence shown here is derived from an EMBL/GenBank/DDBJ whole genome shotgun (WGS) entry which is preliminary data.</text>
</comment>
<keyword evidence="3" id="KW-1185">Reference proteome</keyword>
<dbReference type="InterPro" id="IPR000719">
    <property type="entry name" value="Prot_kinase_dom"/>
</dbReference>
<feature type="non-terminal residue" evidence="2">
    <location>
        <position position="1"/>
    </location>
</feature>
<sequence>VMEWIRGEELGRGSFCTVNLAAARRGDSVLPPLMAVKSCLASQSAAAVRERVILEELKCCPQIVRCLGDSFSYEKGERLYNILLEFVAGGSLADHLKIFRGYGLPEFDVRRYTKQLLKGIEHIHKSGYVHCDIKLQNILLSPDYGVKIADFGLAKRAEGGDSAAAGTLMYMSPEIIASGEQSTASDIWALGCVVSEMASGLPAWRCSESAALIRKIGSGEDTPEIPLSVSEEGRDFMNKCFIKDPTARWTVEMLLDHPFVREVDEIRAVQIATSFSPRCPFDFPEWTSPVNCSITSLPSPSDPQSTIEFGLDDISPWDRIQSLIGEQWPDWSDSSRWIAVR</sequence>
<dbReference type="PANTHER" id="PTHR48011:SF18">
    <property type="entry name" value="MITOGEN-ACTIVATED PROTEIN KINASE KINASE KINASE 19-RELATED"/>
    <property type="match status" value="1"/>
</dbReference>
<dbReference type="GO" id="GO:0004672">
    <property type="term" value="F:protein kinase activity"/>
    <property type="evidence" value="ECO:0007669"/>
    <property type="project" value="InterPro"/>
</dbReference>
<dbReference type="CDD" id="cd06606">
    <property type="entry name" value="STKc_MAPKKK"/>
    <property type="match status" value="1"/>
</dbReference>
<dbReference type="SMART" id="SM00220">
    <property type="entry name" value="S_TKc"/>
    <property type="match status" value="1"/>
</dbReference>
<dbReference type="InterPro" id="IPR008271">
    <property type="entry name" value="Ser/Thr_kinase_AS"/>
</dbReference>
<dbReference type="InterPro" id="IPR011009">
    <property type="entry name" value="Kinase-like_dom_sf"/>
</dbReference>
<dbReference type="PROSITE" id="PS50011">
    <property type="entry name" value="PROTEIN_KINASE_DOM"/>
    <property type="match status" value="1"/>
</dbReference>
<accession>S8EK91</accession>
<dbReference type="GO" id="GO:0007165">
    <property type="term" value="P:signal transduction"/>
    <property type="evidence" value="ECO:0007669"/>
    <property type="project" value="TreeGrafter"/>
</dbReference>
<dbReference type="OrthoDB" id="8693905at2759"/>
<evidence type="ECO:0000259" key="1">
    <source>
        <dbReference type="PROSITE" id="PS50011"/>
    </source>
</evidence>
<organism evidence="2 3">
    <name type="scientific">Genlisea aurea</name>
    <dbReference type="NCBI Taxonomy" id="192259"/>
    <lineage>
        <taxon>Eukaryota</taxon>
        <taxon>Viridiplantae</taxon>
        <taxon>Streptophyta</taxon>
        <taxon>Embryophyta</taxon>
        <taxon>Tracheophyta</taxon>
        <taxon>Spermatophyta</taxon>
        <taxon>Magnoliopsida</taxon>
        <taxon>eudicotyledons</taxon>
        <taxon>Gunneridae</taxon>
        <taxon>Pentapetalae</taxon>
        <taxon>asterids</taxon>
        <taxon>lamiids</taxon>
        <taxon>Lamiales</taxon>
        <taxon>Lentibulariaceae</taxon>
        <taxon>Genlisea</taxon>
    </lineage>
</organism>
<protein>
    <recommendedName>
        <fullName evidence="1">Protein kinase domain-containing protein</fullName>
    </recommendedName>
</protein>
<name>S8EK91_9LAMI</name>
<dbReference type="InterPro" id="IPR052751">
    <property type="entry name" value="Plant_MAPKKK"/>
</dbReference>
<evidence type="ECO:0000313" key="2">
    <source>
        <dbReference type="EMBL" id="EPS73022.1"/>
    </source>
</evidence>
<feature type="domain" description="Protein kinase" evidence="1">
    <location>
        <begin position="4"/>
        <end position="260"/>
    </location>
</feature>
<dbReference type="Proteomes" id="UP000015453">
    <property type="component" value="Unassembled WGS sequence"/>
</dbReference>
<dbReference type="AlphaFoldDB" id="S8EK91"/>
<dbReference type="Gene3D" id="1.10.510.10">
    <property type="entry name" value="Transferase(Phosphotransferase) domain 1"/>
    <property type="match status" value="1"/>
</dbReference>
<dbReference type="Pfam" id="PF00069">
    <property type="entry name" value="Pkinase"/>
    <property type="match status" value="1"/>
</dbReference>
<proteinExistence type="predicted"/>
<dbReference type="GO" id="GO:0005524">
    <property type="term" value="F:ATP binding"/>
    <property type="evidence" value="ECO:0007669"/>
    <property type="project" value="InterPro"/>
</dbReference>
<dbReference type="PANTHER" id="PTHR48011">
    <property type="entry name" value="CCR4-NOT TRANSCRIPTIONAL COMPLEX SUBUNIT CAF120-RELATED"/>
    <property type="match status" value="1"/>
</dbReference>
<dbReference type="PROSITE" id="PS00108">
    <property type="entry name" value="PROTEIN_KINASE_ST"/>
    <property type="match status" value="1"/>
</dbReference>
<gene>
    <name evidence="2" type="ORF">M569_01733</name>
</gene>
<dbReference type="SUPFAM" id="SSF56112">
    <property type="entry name" value="Protein kinase-like (PK-like)"/>
    <property type="match status" value="1"/>
</dbReference>
<dbReference type="EMBL" id="AUSU01000593">
    <property type="protein sequence ID" value="EPS73022.1"/>
    <property type="molecule type" value="Genomic_DNA"/>
</dbReference>
<reference evidence="2 3" key="1">
    <citation type="journal article" date="2013" name="BMC Genomics">
        <title>The miniature genome of a carnivorous plant Genlisea aurea contains a low number of genes and short non-coding sequences.</title>
        <authorList>
            <person name="Leushkin E.V."/>
            <person name="Sutormin R.A."/>
            <person name="Nabieva E.R."/>
            <person name="Penin A.A."/>
            <person name="Kondrashov A.S."/>
            <person name="Logacheva M.D."/>
        </authorList>
    </citation>
    <scope>NUCLEOTIDE SEQUENCE [LARGE SCALE GENOMIC DNA]</scope>
</reference>
<evidence type="ECO:0000313" key="3">
    <source>
        <dbReference type="Proteomes" id="UP000015453"/>
    </source>
</evidence>